<dbReference type="KEGG" id="hadh:FRZ61_46200"/>
<feature type="domain" description="VOC" evidence="4">
    <location>
        <begin position="6"/>
        <end position="136"/>
    </location>
</feature>
<comment type="similarity">
    <text evidence="1">Belongs to the bleomycin resistance protein family.</text>
</comment>
<dbReference type="RefSeq" id="WP_151119934.1">
    <property type="nucleotide sequence ID" value="NZ_CP042582.1"/>
</dbReference>
<dbReference type="OrthoDB" id="284897at2"/>
<dbReference type="Pfam" id="PF00903">
    <property type="entry name" value="Glyoxalase"/>
    <property type="match status" value="1"/>
</dbReference>
<keyword evidence="6" id="KW-1185">Reference proteome</keyword>
<organism evidence="5 6">
    <name type="scientific">Hypericibacter adhaerens</name>
    <dbReference type="NCBI Taxonomy" id="2602016"/>
    <lineage>
        <taxon>Bacteria</taxon>
        <taxon>Pseudomonadati</taxon>
        <taxon>Pseudomonadota</taxon>
        <taxon>Alphaproteobacteria</taxon>
        <taxon>Rhodospirillales</taxon>
        <taxon>Dongiaceae</taxon>
        <taxon>Hypericibacter</taxon>
    </lineage>
</organism>
<sequence>MTAPIAFNRLVPELLCRDFAASFAFYGEVLGFARLYGREDPPFAYLEFEGAQLMLEQIEDEASWLTGEMSPPFGRGINFQIETGDLDGLLARLARAGIALYRAPESAWYRAGDRLVGQRQFLVQDPDGYLLRFCQDLGERPLDHADAGARIVS</sequence>
<evidence type="ECO:0000313" key="6">
    <source>
        <dbReference type="Proteomes" id="UP000325797"/>
    </source>
</evidence>
<evidence type="ECO:0000256" key="2">
    <source>
        <dbReference type="ARBA" id="ARBA00021572"/>
    </source>
</evidence>
<evidence type="ECO:0000256" key="3">
    <source>
        <dbReference type="ARBA" id="ARBA00023251"/>
    </source>
</evidence>
<name>A0A5J6N4C0_9PROT</name>
<evidence type="ECO:0000259" key="4">
    <source>
        <dbReference type="PROSITE" id="PS51819"/>
    </source>
</evidence>
<proteinExistence type="inferred from homology"/>
<dbReference type="PROSITE" id="PS51819">
    <property type="entry name" value="VOC"/>
    <property type="match status" value="1"/>
</dbReference>
<dbReference type="InterPro" id="IPR037523">
    <property type="entry name" value="VOC_core"/>
</dbReference>
<dbReference type="EMBL" id="CP042582">
    <property type="protein sequence ID" value="QEX24679.1"/>
    <property type="molecule type" value="Genomic_DNA"/>
</dbReference>
<dbReference type="AlphaFoldDB" id="A0A5J6N4C0"/>
<dbReference type="InterPro" id="IPR004360">
    <property type="entry name" value="Glyas_Fos-R_dOase_dom"/>
</dbReference>
<protein>
    <recommendedName>
        <fullName evidence="2">Bleomycin resistance protein</fullName>
    </recommendedName>
</protein>
<dbReference type="InterPro" id="IPR000335">
    <property type="entry name" value="Bleomycin-R"/>
</dbReference>
<reference evidence="5 6" key="1">
    <citation type="submission" date="2019-08" db="EMBL/GenBank/DDBJ databases">
        <title>Hyperibacter terrae gen. nov., sp. nov. and Hyperibacter viscosus sp. nov., two new members in the family Rhodospirillaceae isolated from the rhizosphere of Hypericum perforatum.</title>
        <authorList>
            <person name="Noviana Z."/>
        </authorList>
    </citation>
    <scope>NUCLEOTIDE SEQUENCE [LARGE SCALE GENOMIC DNA]</scope>
    <source>
        <strain evidence="5 6">R5959</strain>
    </source>
</reference>
<evidence type="ECO:0000313" key="5">
    <source>
        <dbReference type="EMBL" id="QEX24679.1"/>
    </source>
</evidence>
<dbReference type="GO" id="GO:0046677">
    <property type="term" value="P:response to antibiotic"/>
    <property type="evidence" value="ECO:0007669"/>
    <property type="project" value="UniProtKB-KW"/>
</dbReference>
<dbReference type="CDD" id="cd08349">
    <property type="entry name" value="BLMA_like"/>
    <property type="match status" value="1"/>
</dbReference>
<gene>
    <name evidence="5" type="ORF">FRZ61_46200</name>
</gene>
<dbReference type="Gene3D" id="3.10.180.10">
    <property type="entry name" value="2,3-Dihydroxybiphenyl 1,2-Dioxygenase, domain 1"/>
    <property type="match status" value="1"/>
</dbReference>
<dbReference type="SUPFAM" id="SSF54593">
    <property type="entry name" value="Glyoxalase/Bleomycin resistance protein/Dihydroxybiphenyl dioxygenase"/>
    <property type="match status" value="1"/>
</dbReference>
<evidence type="ECO:0000256" key="1">
    <source>
        <dbReference type="ARBA" id="ARBA00011051"/>
    </source>
</evidence>
<dbReference type="InterPro" id="IPR029068">
    <property type="entry name" value="Glyas_Bleomycin-R_OHBP_Dase"/>
</dbReference>
<keyword evidence="3" id="KW-0046">Antibiotic resistance</keyword>
<accession>A0A5J6N4C0</accession>
<dbReference type="Proteomes" id="UP000325797">
    <property type="component" value="Chromosome"/>
</dbReference>